<accession>A0A2U8WJC5</accession>
<evidence type="ECO:0000256" key="11">
    <source>
        <dbReference type="SAM" id="Phobius"/>
    </source>
</evidence>
<feature type="region of interest" description="Disordered" evidence="10">
    <location>
        <begin position="581"/>
        <end position="621"/>
    </location>
</feature>
<dbReference type="InterPro" id="IPR003593">
    <property type="entry name" value="AAA+_ATPase"/>
</dbReference>
<dbReference type="AlphaFoldDB" id="A0A2U8WJC5"/>
<dbReference type="PROSITE" id="PS00211">
    <property type="entry name" value="ABC_TRANSPORTER_1"/>
    <property type="match status" value="1"/>
</dbReference>
<dbReference type="PANTHER" id="PTHR24221:SF654">
    <property type="entry name" value="ATP-BINDING CASSETTE SUB-FAMILY B MEMBER 6"/>
    <property type="match status" value="1"/>
</dbReference>
<keyword evidence="8 11" id="KW-1133">Transmembrane helix</keyword>
<keyword evidence="7 14" id="KW-0067">ATP-binding</keyword>
<evidence type="ECO:0000256" key="8">
    <source>
        <dbReference type="ARBA" id="ARBA00022989"/>
    </source>
</evidence>
<gene>
    <name evidence="14" type="ORF">DK419_03080</name>
</gene>
<dbReference type="GO" id="GO:0005886">
    <property type="term" value="C:plasma membrane"/>
    <property type="evidence" value="ECO:0007669"/>
    <property type="project" value="UniProtKB-SubCell"/>
</dbReference>
<dbReference type="SUPFAM" id="SSF52540">
    <property type="entry name" value="P-loop containing nucleoside triphosphate hydrolases"/>
    <property type="match status" value="1"/>
</dbReference>
<protein>
    <submittedName>
        <fullName evidence="14">ABC transporter ATP-binding protein</fullName>
    </submittedName>
</protein>
<dbReference type="OrthoDB" id="9804259at2"/>
<organism evidence="14 15">
    <name type="scientific">Methylobacterium terrae</name>
    <dbReference type="NCBI Taxonomy" id="2202827"/>
    <lineage>
        <taxon>Bacteria</taxon>
        <taxon>Pseudomonadati</taxon>
        <taxon>Pseudomonadota</taxon>
        <taxon>Alphaproteobacteria</taxon>
        <taxon>Hyphomicrobiales</taxon>
        <taxon>Methylobacteriaceae</taxon>
        <taxon>Methylobacterium</taxon>
    </lineage>
</organism>
<dbReference type="FunFam" id="3.40.50.300:FF:000299">
    <property type="entry name" value="ABC transporter ATP-binding protein/permease"/>
    <property type="match status" value="1"/>
</dbReference>
<evidence type="ECO:0000259" key="12">
    <source>
        <dbReference type="PROSITE" id="PS50893"/>
    </source>
</evidence>
<dbReference type="InterPro" id="IPR036640">
    <property type="entry name" value="ABC1_TM_sf"/>
</dbReference>
<evidence type="ECO:0000256" key="9">
    <source>
        <dbReference type="ARBA" id="ARBA00023136"/>
    </source>
</evidence>
<keyword evidence="4" id="KW-1003">Cell membrane</keyword>
<evidence type="ECO:0000256" key="1">
    <source>
        <dbReference type="ARBA" id="ARBA00004651"/>
    </source>
</evidence>
<dbReference type="RefSeq" id="WP_109957794.1">
    <property type="nucleotide sequence ID" value="NZ_CP029553.1"/>
</dbReference>
<keyword evidence="9 11" id="KW-0472">Membrane</keyword>
<feature type="transmembrane region" description="Helical" evidence="11">
    <location>
        <begin position="146"/>
        <end position="172"/>
    </location>
</feature>
<name>A0A2U8WJC5_9HYPH</name>
<dbReference type="GO" id="GO:0016887">
    <property type="term" value="F:ATP hydrolysis activity"/>
    <property type="evidence" value="ECO:0007669"/>
    <property type="project" value="InterPro"/>
</dbReference>
<evidence type="ECO:0000256" key="7">
    <source>
        <dbReference type="ARBA" id="ARBA00022840"/>
    </source>
</evidence>
<dbReference type="InterPro" id="IPR011527">
    <property type="entry name" value="ABC1_TM_dom"/>
</dbReference>
<evidence type="ECO:0000256" key="10">
    <source>
        <dbReference type="SAM" id="MobiDB-lite"/>
    </source>
</evidence>
<feature type="transmembrane region" description="Helical" evidence="11">
    <location>
        <begin position="74"/>
        <end position="96"/>
    </location>
</feature>
<dbReference type="Gene3D" id="1.20.1560.10">
    <property type="entry name" value="ABC transporter type 1, transmembrane domain"/>
    <property type="match status" value="1"/>
</dbReference>
<dbReference type="PANTHER" id="PTHR24221">
    <property type="entry name" value="ATP-BINDING CASSETTE SUB-FAMILY B"/>
    <property type="match status" value="1"/>
</dbReference>
<evidence type="ECO:0000256" key="2">
    <source>
        <dbReference type="ARBA" id="ARBA00005417"/>
    </source>
</evidence>
<dbReference type="GO" id="GO:0140359">
    <property type="term" value="F:ABC-type transporter activity"/>
    <property type="evidence" value="ECO:0007669"/>
    <property type="project" value="InterPro"/>
</dbReference>
<dbReference type="SMART" id="SM00382">
    <property type="entry name" value="AAA"/>
    <property type="match status" value="1"/>
</dbReference>
<evidence type="ECO:0000313" key="15">
    <source>
        <dbReference type="Proteomes" id="UP000245444"/>
    </source>
</evidence>
<keyword evidence="6" id="KW-0547">Nucleotide-binding</keyword>
<dbReference type="EMBL" id="CP029553">
    <property type="protein sequence ID" value="AWN45426.1"/>
    <property type="molecule type" value="Genomic_DNA"/>
</dbReference>
<dbReference type="PROSITE" id="PS50893">
    <property type="entry name" value="ABC_TRANSPORTER_2"/>
    <property type="match status" value="1"/>
</dbReference>
<sequence length="621" mass="65615">MRALIDLLRAMTPRERRRAGLIGAGLALAALLEVVGVASVVPFLTLVGDPGAAARIPALGAIRDGLGLSDDRSFLIVVGLAALVAILTTSCVNAGLTYAQLRFSHAVGYGFARRLLFRTIDRERLFFTTANSAELAKTILSETDRLVVGVLTPATVIASRATSATAVIVFLLVVSPRLALILGAGFGGLYVGIFLLVRARLARIGARAVAGNEARFRVVHETLGGLTELKLYGRAQGFASRFEAPARAYAQASAESLLTGQLPRFVIEALAFGGVIVVVLFALSQGLDTAGILPLLGLFAFAGYRMLPAFQNVFNALALLRFYLPAVRLVVDGLQGERPPVRRGPERLPFRDAIRLERVGFDYEPGRPALTDVTLTIPAHSTIGLVGRTGSGKSTLIGLILGFLQPTSGRIAVDGTGLDPATLPAWQNRIGYVPQDIFLIDGTIAENIAFGLDAIDDAAVERAARLAGAHDFVAALPEAYATRVGERGARLSGGQRQRIGIARALYHDPDVIVFDEATSALDDETETVVMRAVQGLSGTRTLIMIAHRLTSLAGADTVHVLEGGRIVASGPPEQVLPQAARTGEETLPQAARTGEETLPQAARTGEQMLPQAARAGEQGQA</sequence>
<keyword evidence="15" id="KW-1185">Reference proteome</keyword>
<evidence type="ECO:0000259" key="13">
    <source>
        <dbReference type="PROSITE" id="PS50929"/>
    </source>
</evidence>
<reference evidence="14 15" key="1">
    <citation type="submission" date="2018-05" db="EMBL/GenBank/DDBJ databases">
        <title>Complete Genome Sequence of Methylobacterium sp. 17Sr1-28.</title>
        <authorList>
            <person name="Srinivasan S."/>
        </authorList>
    </citation>
    <scope>NUCLEOTIDE SEQUENCE [LARGE SCALE GENOMIC DNA]</scope>
    <source>
        <strain evidence="14 15">17Sr1-28</strain>
    </source>
</reference>
<feature type="domain" description="ABC transporter" evidence="12">
    <location>
        <begin position="354"/>
        <end position="588"/>
    </location>
</feature>
<feature type="transmembrane region" description="Helical" evidence="11">
    <location>
        <begin position="178"/>
        <end position="197"/>
    </location>
</feature>
<evidence type="ECO:0000256" key="5">
    <source>
        <dbReference type="ARBA" id="ARBA00022692"/>
    </source>
</evidence>
<dbReference type="SUPFAM" id="SSF90123">
    <property type="entry name" value="ABC transporter transmembrane region"/>
    <property type="match status" value="1"/>
</dbReference>
<dbReference type="InterPro" id="IPR039421">
    <property type="entry name" value="Type_1_exporter"/>
</dbReference>
<dbReference type="InterPro" id="IPR003439">
    <property type="entry name" value="ABC_transporter-like_ATP-bd"/>
</dbReference>
<feature type="transmembrane region" description="Helical" evidence="11">
    <location>
        <begin position="21"/>
        <end position="44"/>
    </location>
</feature>
<comment type="subcellular location">
    <subcellularLocation>
        <location evidence="1">Cell membrane</location>
        <topology evidence="1">Multi-pass membrane protein</topology>
    </subcellularLocation>
</comment>
<proteinExistence type="inferred from homology"/>
<dbReference type="InterPro" id="IPR017871">
    <property type="entry name" value="ABC_transporter-like_CS"/>
</dbReference>
<feature type="transmembrane region" description="Helical" evidence="11">
    <location>
        <begin position="265"/>
        <end position="283"/>
    </location>
</feature>
<dbReference type="PROSITE" id="PS50929">
    <property type="entry name" value="ABC_TM1F"/>
    <property type="match status" value="1"/>
</dbReference>
<dbReference type="Pfam" id="PF00005">
    <property type="entry name" value="ABC_tran"/>
    <property type="match status" value="1"/>
</dbReference>
<feature type="domain" description="ABC transmembrane type-1" evidence="13">
    <location>
        <begin position="64"/>
        <end position="320"/>
    </location>
</feature>
<evidence type="ECO:0000256" key="6">
    <source>
        <dbReference type="ARBA" id="ARBA00022741"/>
    </source>
</evidence>
<dbReference type="Pfam" id="PF00664">
    <property type="entry name" value="ABC_membrane"/>
    <property type="match status" value="1"/>
</dbReference>
<dbReference type="Gene3D" id="3.40.50.300">
    <property type="entry name" value="P-loop containing nucleotide triphosphate hydrolases"/>
    <property type="match status" value="1"/>
</dbReference>
<evidence type="ECO:0000256" key="3">
    <source>
        <dbReference type="ARBA" id="ARBA00022448"/>
    </source>
</evidence>
<comment type="similarity">
    <text evidence="2">Belongs to the ABC transporter superfamily.</text>
</comment>
<keyword evidence="5 11" id="KW-0812">Transmembrane</keyword>
<dbReference type="GO" id="GO:0034040">
    <property type="term" value="F:ATPase-coupled lipid transmembrane transporter activity"/>
    <property type="evidence" value="ECO:0007669"/>
    <property type="project" value="TreeGrafter"/>
</dbReference>
<dbReference type="Proteomes" id="UP000245444">
    <property type="component" value="Chromosome"/>
</dbReference>
<evidence type="ECO:0000313" key="14">
    <source>
        <dbReference type="EMBL" id="AWN45426.1"/>
    </source>
</evidence>
<keyword evidence="3" id="KW-0813">Transport</keyword>
<evidence type="ECO:0000256" key="4">
    <source>
        <dbReference type="ARBA" id="ARBA00022475"/>
    </source>
</evidence>
<dbReference type="KEGG" id="mtea:DK419_03080"/>
<dbReference type="GO" id="GO:0005524">
    <property type="term" value="F:ATP binding"/>
    <property type="evidence" value="ECO:0007669"/>
    <property type="project" value="UniProtKB-KW"/>
</dbReference>
<dbReference type="InterPro" id="IPR027417">
    <property type="entry name" value="P-loop_NTPase"/>
</dbReference>